<protein>
    <recommendedName>
        <fullName evidence="7">UPF0056 membrane protein</fullName>
    </recommendedName>
</protein>
<name>A0A0G4K1D8_9GAMM</name>
<evidence type="ECO:0000256" key="7">
    <source>
        <dbReference type="RuleBase" id="RU362048"/>
    </source>
</evidence>
<keyword evidence="5 7" id="KW-1133">Transmembrane helix</keyword>
<evidence type="ECO:0000313" key="10">
    <source>
        <dbReference type="Proteomes" id="UP000044377"/>
    </source>
</evidence>
<reference evidence="10" key="2">
    <citation type="submission" date="2015-01" db="EMBL/GenBank/DDBJ databases">
        <authorList>
            <person name="Paterson Steve"/>
        </authorList>
    </citation>
    <scope>NUCLEOTIDE SEQUENCE [LARGE SCALE GENOMIC DNA]</scope>
    <source>
        <strain evidence="10">OBR1</strain>
    </source>
</reference>
<accession>A0A0G4K1D8</accession>
<keyword evidence="3" id="KW-1003">Cell membrane</keyword>
<dbReference type="Pfam" id="PF01914">
    <property type="entry name" value="MarC"/>
    <property type="match status" value="2"/>
</dbReference>
<keyword evidence="6 7" id="KW-0472">Membrane</keyword>
<evidence type="ECO:0000256" key="4">
    <source>
        <dbReference type="ARBA" id="ARBA00022692"/>
    </source>
</evidence>
<evidence type="ECO:0000313" key="9">
    <source>
        <dbReference type="EMBL" id="RLM24921.1"/>
    </source>
</evidence>
<dbReference type="Proteomes" id="UP000285972">
    <property type="component" value="Unassembled WGS sequence"/>
</dbReference>
<evidence type="ECO:0000256" key="2">
    <source>
        <dbReference type="ARBA" id="ARBA00009784"/>
    </source>
</evidence>
<evidence type="ECO:0000313" key="11">
    <source>
        <dbReference type="Proteomes" id="UP000285972"/>
    </source>
</evidence>
<comment type="subcellular location">
    <subcellularLocation>
        <location evidence="1 7">Cell membrane</location>
        <topology evidence="1 7">Multi-pass membrane protein</topology>
    </subcellularLocation>
</comment>
<evidence type="ECO:0000256" key="1">
    <source>
        <dbReference type="ARBA" id="ARBA00004651"/>
    </source>
</evidence>
<comment type="caution">
    <text evidence="7">Lacks conserved residue(s) required for the propagation of feature annotation.</text>
</comment>
<feature type="transmembrane region" description="Helical" evidence="7">
    <location>
        <begin position="6"/>
        <end position="34"/>
    </location>
</feature>
<dbReference type="EMBL" id="MJLX01000021">
    <property type="protein sequence ID" value="RLM24921.1"/>
    <property type="molecule type" value="Genomic_DNA"/>
</dbReference>
<gene>
    <name evidence="9" type="ORF">BIY26_09645</name>
    <name evidence="8" type="ORF">BN1221_04236c</name>
</gene>
<dbReference type="Proteomes" id="UP000044377">
    <property type="component" value="Unassembled WGS sequence"/>
</dbReference>
<feature type="transmembrane region" description="Helical" evidence="7">
    <location>
        <begin position="61"/>
        <end position="82"/>
    </location>
</feature>
<dbReference type="AlphaFoldDB" id="A0A0G4K1D8"/>
<dbReference type="GO" id="GO:0005886">
    <property type="term" value="C:plasma membrane"/>
    <property type="evidence" value="ECO:0007669"/>
    <property type="project" value="UniProtKB-SubCell"/>
</dbReference>
<organism evidence="8 10">
    <name type="scientific">Brenneria goodwinii</name>
    <dbReference type="NCBI Taxonomy" id="1109412"/>
    <lineage>
        <taxon>Bacteria</taxon>
        <taxon>Pseudomonadati</taxon>
        <taxon>Pseudomonadota</taxon>
        <taxon>Gammaproteobacteria</taxon>
        <taxon>Enterobacterales</taxon>
        <taxon>Pectobacteriaceae</taxon>
        <taxon>Brenneria</taxon>
    </lineage>
</organism>
<sequence length="86" mass="9451">MSFSDYIKFFIGLFALINPIGILPVFISMTNYLAVEGRKFRAAPLLVRVLGQTGMNVITRIMGLLLMSLGIEFIVTGVKALFPGLL</sequence>
<keyword evidence="10" id="KW-1185">Reference proteome</keyword>
<dbReference type="KEGG" id="bgj:AWC36_07955"/>
<reference evidence="8" key="1">
    <citation type="submission" date="2015-01" db="EMBL/GenBank/DDBJ databases">
        <authorList>
            <person name="Xiang T."/>
            <person name="Song Y."/>
            <person name="Huang L."/>
            <person name="Wang B."/>
            <person name="Wu P."/>
        </authorList>
    </citation>
    <scope>NUCLEOTIDE SEQUENCE [LARGE SCALE GENOMIC DNA]</scope>
    <source>
        <strain evidence="8">OBR1</strain>
    </source>
</reference>
<reference evidence="9 11" key="3">
    <citation type="submission" date="2016-09" db="EMBL/GenBank/DDBJ databases">
        <authorList>
            <person name="Doonan J."/>
            <person name="Pachebat J.A."/>
            <person name="Golyshin P.N."/>
            <person name="Denman S."/>
            <person name="Mcdonald J.E."/>
        </authorList>
    </citation>
    <scope>NUCLEOTIDE SEQUENCE [LARGE SCALE GENOMIC DNA]</scope>
    <source>
        <strain evidence="9 11">FRB141</strain>
    </source>
</reference>
<proteinExistence type="inferred from homology"/>
<dbReference type="EMBL" id="CGIG01000001">
    <property type="protein sequence ID" value="CPR20289.1"/>
    <property type="molecule type" value="Genomic_DNA"/>
</dbReference>
<dbReference type="PANTHER" id="PTHR33508">
    <property type="entry name" value="UPF0056 MEMBRANE PROTEIN YHCE"/>
    <property type="match status" value="1"/>
</dbReference>
<evidence type="ECO:0000256" key="5">
    <source>
        <dbReference type="ARBA" id="ARBA00022989"/>
    </source>
</evidence>
<dbReference type="STRING" id="1109412.BN1221_04236c"/>
<comment type="similarity">
    <text evidence="2 7">Belongs to the UPF0056 (MarC) family.</text>
</comment>
<dbReference type="InterPro" id="IPR002771">
    <property type="entry name" value="Multi_antbiot-R_MarC"/>
</dbReference>
<evidence type="ECO:0000256" key="6">
    <source>
        <dbReference type="ARBA" id="ARBA00023136"/>
    </source>
</evidence>
<evidence type="ECO:0000313" key="8">
    <source>
        <dbReference type="EMBL" id="CPR20289.1"/>
    </source>
</evidence>
<dbReference type="PANTHER" id="PTHR33508:SF1">
    <property type="entry name" value="UPF0056 MEMBRANE PROTEIN YHCE"/>
    <property type="match status" value="1"/>
</dbReference>
<keyword evidence="4 7" id="KW-0812">Transmembrane</keyword>
<evidence type="ECO:0000256" key="3">
    <source>
        <dbReference type="ARBA" id="ARBA00022475"/>
    </source>
</evidence>